<evidence type="ECO:0000256" key="3">
    <source>
        <dbReference type="ARBA" id="ARBA00022729"/>
    </source>
</evidence>
<dbReference type="GO" id="GO:0030313">
    <property type="term" value="C:cell envelope"/>
    <property type="evidence" value="ECO:0007669"/>
    <property type="project" value="UniProtKB-SubCell"/>
</dbReference>
<evidence type="ECO:0000259" key="6">
    <source>
        <dbReference type="SMART" id="SM00062"/>
    </source>
</evidence>
<dbReference type="RefSeq" id="WP_056025361.1">
    <property type="nucleotide sequence ID" value="NZ_LR701528.1"/>
</dbReference>
<dbReference type="PROSITE" id="PS01039">
    <property type="entry name" value="SBP_BACTERIAL_3"/>
    <property type="match status" value="1"/>
</dbReference>
<dbReference type="SMART" id="SM00062">
    <property type="entry name" value="PBPb"/>
    <property type="match status" value="1"/>
</dbReference>
<feature type="domain" description="Solute-binding protein family 3/N-terminal" evidence="6">
    <location>
        <begin position="37"/>
        <end position="277"/>
    </location>
</feature>
<sequence length="283" mass="30043">MRPSRRAFLGGALASAALVPFGTAAAAPIDKIKANGVLRVAVYRDFEPWSWKRDGKIVGIDVEIAEAIAKKLGVRAEPIDFLADEGVSDDLRNMVWRGSLVGGTVCDVMMHVPVDRAFALANDRAVIGAPYYREGFQMACGLDTDCEVAPAAFKGMRLVAELDSIPDFYLSGSFGGVLRPDVKHLTSGQAAIDAVKTGDADVAMASRAQIEHALHGGSKTVKVRKGPLPALPSPGWDIGMAVKDDSRDLADALDTMIAGFRTDGTLDAIFARYGVSPKTPISI</sequence>
<dbReference type="SUPFAM" id="SSF53850">
    <property type="entry name" value="Periplasmic binding protein-like II"/>
    <property type="match status" value="1"/>
</dbReference>
<dbReference type="AlphaFoldDB" id="A0A5E8AGS9"/>
<keyword evidence="3 5" id="KW-0732">Signal</keyword>
<comment type="subcellular location">
    <subcellularLocation>
        <location evidence="1">Cell envelope</location>
    </subcellularLocation>
</comment>
<reference evidence="7 8" key="1">
    <citation type="submission" date="2019-09" db="EMBL/GenBank/DDBJ databases">
        <authorList>
            <person name="Dittami M. S."/>
        </authorList>
    </citation>
    <scope>NUCLEOTIDE SEQUENCE [LARGE SCALE GENOMIC DNA]</scope>
    <source>
        <strain evidence="7">SPHINGO391</strain>
    </source>
</reference>
<proteinExistence type="inferred from homology"/>
<evidence type="ECO:0000256" key="4">
    <source>
        <dbReference type="RuleBase" id="RU003744"/>
    </source>
</evidence>
<feature type="signal peptide" evidence="5">
    <location>
        <begin position="1"/>
        <end position="26"/>
    </location>
</feature>
<protein>
    <submittedName>
        <fullName evidence="7">ABC transporter substrate-binding protein</fullName>
    </submittedName>
</protein>
<gene>
    <name evidence="7" type="ORF">SPHINGO391_500148</name>
</gene>
<dbReference type="PANTHER" id="PTHR35936">
    <property type="entry name" value="MEMBRANE-BOUND LYTIC MUREIN TRANSGLYCOSYLASE F"/>
    <property type="match status" value="1"/>
</dbReference>
<evidence type="ECO:0000256" key="5">
    <source>
        <dbReference type="SAM" id="SignalP"/>
    </source>
</evidence>
<dbReference type="Gene3D" id="3.40.190.10">
    <property type="entry name" value="Periplasmic binding protein-like II"/>
    <property type="match status" value="3"/>
</dbReference>
<dbReference type="Proteomes" id="UP000326857">
    <property type="component" value="Unassembled WGS sequence"/>
</dbReference>
<dbReference type="PROSITE" id="PS51318">
    <property type="entry name" value="TAT"/>
    <property type="match status" value="1"/>
</dbReference>
<feature type="chain" id="PRO_5022668763" evidence="5">
    <location>
        <begin position="27"/>
        <end position="283"/>
    </location>
</feature>
<evidence type="ECO:0000313" key="8">
    <source>
        <dbReference type="Proteomes" id="UP000326857"/>
    </source>
</evidence>
<dbReference type="Pfam" id="PF00497">
    <property type="entry name" value="SBP_bac_3"/>
    <property type="match status" value="1"/>
</dbReference>
<comment type="similarity">
    <text evidence="2 4">Belongs to the bacterial solute-binding protein 3 family.</text>
</comment>
<name>A0A5E8AGS9_9SPHN</name>
<dbReference type="InterPro" id="IPR018313">
    <property type="entry name" value="SBP_3_CS"/>
</dbReference>
<organism evidence="7 8">
    <name type="scientific">Sphingomonas aurantiaca</name>
    <dbReference type="NCBI Taxonomy" id="185949"/>
    <lineage>
        <taxon>Bacteria</taxon>
        <taxon>Pseudomonadati</taxon>
        <taxon>Pseudomonadota</taxon>
        <taxon>Alphaproteobacteria</taxon>
        <taxon>Sphingomonadales</taxon>
        <taxon>Sphingomonadaceae</taxon>
        <taxon>Sphingomonas</taxon>
    </lineage>
</organism>
<dbReference type="EMBL" id="CABVLI010000046">
    <property type="protein sequence ID" value="VVT28179.1"/>
    <property type="molecule type" value="Genomic_DNA"/>
</dbReference>
<evidence type="ECO:0000313" key="7">
    <source>
        <dbReference type="EMBL" id="VVT28179.1"/>
    </source>
</evidence>
<evidence type="ECO:0000256" key="1">
    <source>
        <dbReference type="ARBA" id="ARBA00004196"/>
    </source>
</evidence>
<dbReference type="InterPro" id="IPR001638">
    <property type="entry name" value="Solute-binding_3/MltF_N"/>
</dbReference>
<dbReference type="InterPro" id="IPR006311">
    <property type="entry name" value="TAT_signal"/>
</dbReference>
<dbReference type="PANTHER" id="PTHR35936:SF17">
    <property type="entry name" value="ARGININE-BINDING EXTRACELLULAR PROTEIN ARTP"/>
    <property type="match status" value="1"/>
</dbReference>
<accession>A0A5E8AGS9</accession>
<evidence type="ECO:0000256" key="2">
    <source>
        <dbReference type="ARBA" id="ARBA00010333"/>
    </source>
</evidence>